<evidence type="ECO:0000256" key="4">
    <source>
        <dbReference type="ARBA" id="ARBA00023136"/>
    </source>
</evidence>
<gene>
    <name evidence="6" type="ORF">EVB02_04645</name>
</gene>
<keyword evidence="6" id="KW-0489">Methyltransferase</keyword>
<name>A0A520LJH9_9GAMM</name>
<evidence type="ECO:0000256" key="2">
    <source>
        <dbReference type="ARBA" id="ARBA00022692"/>
    </source>
</evidence>
<keyword evidence="2 5" id="KW-0812">Transmembrane</keyword>
<proteinExistence type="predicted"/>
<sequence length="148" mass="16911">MNNKIPPPIVTLICALIIYFSSLFFPSYTFPLFNALGILILGSGLLLIFLAVKSFKKAQTTINPLQPDLASFLVTDRVFKYSRNPMYLGMLFILIFISLRFNLIGGSLVALGFVIYITKYQIVPEEIAMVKLFNDKFIAYKSRVRRWL</sequence>
<keyword evidence="6" id="KW-0808">Transferase</keyword>
<evidence type="ECO:0000256" key="5">
    <source>
        <dbReference type="SAM" id="Phobius"/>
    </source>
</evidence>
<dbReference type="Proteomes" id="UP000318148">
    <property type="component" value="Unassembled WGS sequence"/>
</dbReference>
<dbReference type="EMBL" id="SHBO01000080">
    <property type="protein sequence ID" value="RZO02220.1"/>
    <property type="molecule type" value="Genomic_DNA"/>
</dbReference>
<protein>
    <submittedName>
        <fullName evidence="6">Isoprenylcysteine carboxylmethyltransferase family protein</fullName>
    </submittedName>
</protein>
<dbReference type="GO" id="GO:0012505">
    <property type="term" value="C:endomembrane system"/>
    <property type="evidence" value="ECO:0007669"/>
    <property type="project" value="UniProtKB-SubCell"/>
</dbReference>
<dbReference type="AlphaFoldDB" id="A0A520LJH9"/>
<feature type="transmembrane region" description="Helical" evidence="5">
    <location>
        <begin position="32"/>
        <end position="52"/>
    </location>
</feature>
<feature type="transmembrane region" description="Helical" evidence="5">
    <location>
        <begin position="7"/>
        <end position="26"/>
    </location>
</feature>
<accession>A0A520LJH9</accession>
<dbReference type="GO" id="GO:0008168">
    <property type="term" value="F:methyltransferase activity"/>
    <property type="evidence" value="ECO:0007669"/>
    <property type="project" value="UniProtKB-KW"/>
</dbReference>
<evidence type="ECO:0000256" key="1">
    <source>
        <dbReference type="ARBA" id="ARBA00004127"/>
    </source>
</evidence>
<organism evidence="6 7">
    <name type="scientific">SAR92 clade bacterium</name>
    <dbReference type="NCBI Taxonomy" id="2315479"/>
    <lineage>
        <taxon>Bacteria</taxon>
        <taxon>Pseudomonadati</taxon>
        <taxon>Pseudomonadota</taxon>
        <taxon>Gammaproteobacteria</taxon>
        <taxon>Cellvibrionales</taxon>
        <taxon>Porticoccaceae</taxon>
        <taxon>SAR92 clade</taxon>
    </lineage>
</organism>
<feature type="transmembrane region" description="Helical" evidence="5">
    <location>
        <begin position="87"/>
        <end position="117"/>
    </location>
</feature>
<comment type="caution">
    <text evidence="6">The sequence shown here is derived from an EMBL/GenBank/DDBJ whole genome shotgun (WGS) entry which is preliminary data.</text>
</comment>
<evidence type="ECO:0000256" key="3">
    <source>
        <dbReference type="ARBA" id="ARBA00022989"/>
    </source>
</evidence>
<evidence type="ECO:0000313" key="7">
    <source>
        <dbReference type="Proteomes" id="UP000318148"/>
    </source>
</evidence>
<reference evidence="6 7" key="1">
    <citation type="submission" date="2019-02" db="EMBL/GenBank/DDBJ databases">
        <title>Prokaryotic population dynamics and viral predation in marine succession experiment using metagenomics: the confinement effect.</title>
        <authorList>
            <person name="Haro-Moreno J.M."/>
            <person name="Rodriguez-Valera F."/>
            <person name="Lopez-Perez M."/>
        </authorList>
    </citation>
    <scope>NUCLEOTIDE SEQUENCE [LARGE SCALE GENOMIC DNA]</scope>
    <source>
        <strain evidence="6">MED-G169</strain>
    </source>
</reference>
<dbReference type="InterPro" id="IPR007318">
    <property type="entry name" value="Phopholipid_MeTrfase"/>
</dbReference>
<keyword evidence="3 5" id="KW-1133">Transmembrane helix</keyword>
<dbReference type="Pfam" id="PF04191">
    <property type="entry name" value="PEMT"/>
    <property type="match status" value="1"/>
</dbReference>
<keyword evidence="4 5" id="KW-0472">Membrane</keyword>
<comment type="subcellular location">
    <subcellularLocation>
        <location evidence="1">Endomembrane system</location>
        <topology evidence="1">Multi-pass membrane protein</topology>
    </subcellularLocation>
</comment>
<dbReference type="Gene3D" id="1.20.120.1630">
    <property type="match status" value="1"/>
</dbReference>
<dbReference type="GO" id="GO:0032259">
    <property type="term" value="P:methylation"/>
    <property type="evidence" value="ECO:0007669"/>
    <property type="project" value="UniProtKB-KW"/>
</dbReference>
<evidence type="ECO:0000313" key="6">
    <source>
        <dbReference type="EMBL" id="RZO02220.1"/>
    </source>
</evidence>